<accession>D3ALP5</accession>
<evidence type="ECO:0000313" key="2">
    <source>
        <dbReference type="Proteomes" id="UP000004968"/>
    </source>
</evidence>
<dbReference type="Proteomes" id="UP000004968">
    <property type="component" value="Unassembled WGS sequence"/>
</dbReference>
<protein>
    <submittedName>
        <fullName evidence="1">Uncharacterized protein</fullName>
    </submittedName>
</protein>
<organism evidence="1 2">
    <name type="scientific">Hungatella hathewayi DSM 13479</name>
    <dbReference type="NCBI Taxonomy" id="566550"/>
    <lineage>
        <taxon>Bacteria</taxon>
        <taxon>Bacillati</taxon>
        <taxon>Bacillota</taxon>
        <taxon>Clostridia</taxon>
        <taxon>Lachnospirales</taxon>
        <taxon>Lachnospiraceae</taxon>
        <taxon>Hungatella</taxon>
    </lineage>
</organism>
<reference evidence="1 2" key="1">
    <citation type="submission" date="2010-01" db="EMBL/GenBank/DDBJ databases">
        <authorList>
            <person name="Weinstock G."/>
            <person name="Sodergren E."/>
            <person name="Clifton S."/>
            <person name="Fulton L."/>
            <person name="Fulton B."/>
            <person name="Courtney L."/>
            <person name="Fronick C."/>
            <person name="Harrison M."/>
            <person name="Strong C."/>
            <person name="Farmer C."/>
            <person name="Delahaunty K."/>
            <person name="Markovic C."/>
            <person name="Hall O."/>
            <person name="Minx P."/>
            <person name="Tomlinson C."/>
            <person name="Mitreva M."/>
            <person name="Nelson J."/>
            <person name="Hou S."/>
            <person name="Wollam A."/>
            <person name="Pepin K.H."/>
            <person name="Johnson M."/>
            <person name="Bhonagiri V."/>
            <person name="Nash W.E."/>
            <person name="Warren W."/>
            <person name="Chinwalla A."/>
            <person name="Mardis E.R."/>
            <person name="Wilson R.K."/>
        </authorList>
    </citation>
    <scope>NUCLEOTIDE SEQUENCE [LARGE SCALE GENOMIC DNA]</scope>
    <source>
        <strain evidence="1 2">DSM 13479</strain>
    </source>
</reference>
<sequence length="78" mass="8563">MHVIDVINRPGGKHMVASYGLRKMNPAAAAVFLCNVFGRQCSRHTIVNSLFCRKSHKVPILLSGISDDAIFQQPSLAQ</sequence>
<comment type="caution">
    <text evidence="1">The sequence shown here is derived from an EMBL/GenBank/DDBJ whole genome shotgun (WGS) entry which is preliminary data.</text>
</comment>
<dbReference type="HOGENOM" id="CLU_2617187_0_0_9"/>
<name>D3ALP5_9FIRM</name>
<dbReference type="AlphaFoldDB" id="D3ALP5"/>
<proteinExistence type="predicted"/>
<gene>
    <name evidence="1" type="ORF">CLOSTHATH_04542</name>
</gene>
<dbReference type="EMBL" id="ACIO01000414">
    <property type="protein sequence ID" value="EFC97267.1"/>
    <property type="molecule type" value="Genomic_DNA"/>
</dbReference>
<evidence type="ECO:0000313" key="1">
    <source>
        <dbReference type="EMBL" id="EFC97267.1"/>
    </source>
</evidence>